<gene>
    <name evidence="1" type="ORF">CVT26_004823</name>
</gene>
<keyword evidence="2" id="KW-1185">Reference proteome</keyword>
<proteinExistence type="predicted"/>
<accession>A0A409XZI0</accession>
<dbReference type="Proteomes" id="UP000284706">
    <property type="component" value="Unassembled WGS sequence"/>
</dbReference>
<evidence type="ECO:0000313" key="1">
    <source>
        <dbReference type="EMBL" id="PPQ96188.1"/>
    </source>
</evidence>
<name>A0A409XZI0_9AGAR</name>
<sequence length="820" mass="93526">MSALTPIIRDFETFSLELLAYVNGSIDDLEIVTRSTMRSWQKQAEKEILEHDMGKSDNQWLHAITSWLGDCTGKAFDKFSRSELVNAFLEIQLSLKYGESLSAQRKLALLQKEVEMRNAMLNFAEHIHQNHQHNHLEDLETAMEDMSFDELGLDEPDIEDGTTDDLMVFPISHQESLNSPPRKRQRVHSITTQAKSDYLPLTVRSKSRWNAHLQANPNIWVDRCREWKKMLDLAYQDRDGSLTCNQNIDLSDDDAKAHRDNVVATLRELRAVRVGIFKKENWREAVKGSGLSSIICSWSDPKGLVCWRAKFVKLLIRKHRILETLLVVLESWIPSSSKQSWLNLKKTLTYTSSSQNDIRDPGRHLFKALRDHPHVIPREAYPASVFFLLSYDNFQEAVVQWLGFGLENAGVNTKFLNSELQTRKAYDDLMKRLHSFKDEEFSHIKDSALELIYRRSVQFRNLMDKPKENFLKDRASLNSPCQICKHLPEDKRCIQKVPVTVQKLDDSWIGCGVSYSARDKIDAIPIKNSEAGDFEERPVVHPINDLKLKVIQCPEEILQRCSSMTYYFFDEKNPDRILDFWTYNAFSEPVLEQLNCHHQALQTIKSIDRGKQFDTYTQGHMVAKGSRAPKGGSPGDAYTMYSGMGAVDEKSINALFDDAEDSMILVEAARVIHPPSYKNLELEITDGDKLGTSGATAYLCKNYASPLHRDDDACPGLCAQYRLQAKRKGHEYGFIFADYGLSFDSSMTHGTILPCIDPLETTDITIGQLGQRGDPGDDGLPPFRISSGAHVTKTKRNVAAAQKYRVARILQEDIQSYWES</sequence>
<reference evidence="1 2" key="1">
    <citation type="journal article" date="2018" name="Evol. Lett.">
        <title>Horizontal gene cluster transfer increased hallucinogenic mushroom diversity.</title>
        <authorList>
            <person name="Reynolds H.T."/>
            <person name="Vijayakumar V."/>
            <person name="Gluck-Thaler E."/>
            <person name="Korotkin H.B."/>
            <person name="Matheny P.B."/>
            <person name="Slot J.C."/>
        </authorList>
    </citation>
    <scope>NUCLEOTIDE SEQUENCE [LARGE SCALE GENOMIC DNA]</scope>
    <source>
        <strain evidence="1 2">SRW20</strain>
    </source>
</reference>
<dbReference type="AlphaFoldDB" id="A0A409XZI0"/>
<evidence type="ECO:0000313" key="2">
    <source>
        <dbReference type="Proteomes" id="UP000284706"/>
    </source>
</evidence>
<comment type="caution">
    <text evidence="1">The sequence shown here is derived from an EMBL/GenBank/DDBJ whole genome shotgun (WGS) entry which is preliminary data.</text>
</comment>
<dbReference type="InParanoid" id="A0A409XZI0"/>
<protein>
    <submittedName>
        <fullName evidence="1">Uncharacterized protein</fullName>
    </submittedName>
</protein>
<dbReference type="OrthoDB" id="3053907at2759"/>
<dbReference type="EMBL" id="NHYE01001390">
    <property type="protein sequence ID" value="PPQ96188.1"/>
    <property type="molecule type" value="Genomic_DNA"/>
</dbReference>
<organism evidence="1 2">
    <name type="scientific">Gymnopilus dilepis</name>
    <dbReference type="NCBI Taxonomy" id="231916"/>
    <lineage>
        <taxon>Eukaryota</taxon>
        <taxon>Fungi</taxon>
        <taxon>Dikarya</taxon>
        <taxon>Basidiomycota</taxon>
        <taxon>Agaricomycotina</taxon>
        <taxon>Agaricomycetes</taxon>
        <taxon>Agaricomycetidae</taxon>
        <taxon>Agaricales</taxon>
        <taxon>Agaricineae</taxon>
        <taxon>Hymenogastraceae</taxon>
        <taxon>Gymnopilus</taxon>
    </lineage>
</organism>